<feature type="compositionally biased region" description="Low complexity" evidence="10">
    <location>
        <begin position="957"/>
        <end position="969"/>
    </location>
</feature>
<comment type="catalytic activity">
    <reaction evidence="1">
        <text>Hydrolysis of terminal (1-&gt;4)-linked alpha-D-glucose residues successively from non-reducing ends of the chains with release of beta-D-glucose.</text>
        <dbReference type="EC" id="3.2.1.3"/>
    </reaction>
</comment>
<dbReference type="GeneID" id="85493199"/>
<dbReference type="InterPro" id="IPR012341">
    <property type="entry name" value="6hp_glycosidase-like_sf"/>
</dbReference>
<dbReference type="InterPro" id="IPR000165">
    <property type="entry name" value="Glucoamylase"/>
</dbReference>
<dbReference type="SUPFAM" id="SSF48208">
    <property type="entry name" value="Six-hairpin glycosidases"/>
    <property type="match status" value="1"/>
</dbReference>
<feature type="compositionally biased region" description="Low complexity" evidence="10">
    <location>
        <begin position="1205"/>
        <end position="1233"/>
    </location>
</feature>
<dbReference type="EC" id="3.2.1.3" evidence="3"/>
<evidence type="ECO:0000313" key="13">
    <source>
        <dbReference type="EMBL" id="BEI89328.1"/>
    </source>
</evidence>
<keyword evidence="11" id="KW-0472">Membrane</keyword>
<dbReference type="GO" id="GO:0004339">
    <property type="term" value="F:glucan 1,4-alpha-glucosidase activity"/>
    <property type="evidence" value="ECO:0007669"/>
    <property type="project" value="UniProtKB-EC"/>
</dbReference>
<feature type="compositionally biased region" description="Basic and acidic residues" evidence="10">
    <location>
        <begin position="636"/>
        <end position="645"/>
    </location>
</feature>
<keyword evidence="11" id="KW-0812">Transmembrane</keyword>
<keyword evidence="5" id="KW-0119">Carbohydrate metabolism</keyword>
<dbReference type="EMBL" id="AP028213">
    <property type="protein sequence ID" value="BEI89328.1"/>
    <property type="molecule type" value="Genomic_DNA"/>
</dbReference>
<evidence type="ECO:0000256" key="5">
    <source>
        <dbReference type="ARBA" id="ARBA00023277"/>
    </source>
</evidence>
<dbReference type="PRINTS" id="PR00736">
    <property type="entry name" value="GLHYDRLASE15"/>
</dbReference>
<feature type="region of interest" description="Disordered" evidence="10">
    <location>
        <begin position="1091"/>
        <end position="1175"/>
    </location>
</feature>
<dbReference type="SUPFAM" id="SSF56112">
    <property type="entry name" value="Protein kinase-like (PK-like)"/>
    <property type="match status" value="1"/>
</dbReference>
<feature type="compositionally biased region" description="Basic residues" evidence="10">
    <location>
        <begin position="1125"/>
        <end position="1135"/>
    </location>
</feature>
<dbReference type="Gene3D" id="1.10.510.10">
    <property type="entry name" value="Transferase(Phosphotransferase) domain 1"/>
    <property type="match status" value="2"/>
</dbReference>
<dbReference type="RefSeq" id="XP_060454594.1">
    <property type="nucleotide sequence ID" value="XM_060597730.1"/>
</dbReference>
<evidence type="ECO:0000256" key="8">
    <source>
        <dbReference type="ARBA" id="ARBA00033442"/>
    </source>
</evidence>
<dbReference type="GO" id="GO:0000272">
    <property type="term" value="P:polysaccharide catabolic process"/>
    <property type="evidence" value="ECO:0007669"/>
    <property type="project" value="UniProtKB-KW"/>
</dbReference>
<evidence type="ECO:0000256" key="2">
    <source>
        <dbReference type="ARBA" id="ARBA00006188"/>
    </source>
</evidence>
<dbReference type="PANTHER" id="PTHR31616:SF9">
    <property type="entry name" value="GLUCOAMYLASE, INTRACELLULAR SPORULATION-SPECIFIC"/>
    <property type="match status" value="1"/>
</dbReference>
<dbReference type="PROSITE" id="PS00108">
    <property type="entry name" value="PROTEIN_KINASE_ST"/>
    <property type="match status" value="1"/>
</dbReference>
<keyword evidence="6" id="KW-0326">Glycosidase</keyword>
<dbReference type="KEGG" id="ccac:CcaHIS019_0206900"/>
<evidence type="ECO:0000313" key="14">
    <source>
        <dbReference type="Proteomes" id="UP001233271"/>
    </source>
</evidence>
<dbReference type="SMART" id="SM00220">
    <property type="entry name" value="S_TKc"/>
    <property type="match status" value="1"/>
</dbReference>
<reference evidence="13" key="1">
    <citation type="journal article" date="2023" name="BMC Genomics">
        <title>Chromosome-level genome assemblies of Cutaneotrichosporon spp. (Trichosporonales, Basidiomycota) reveal imbalanced evolution between nucleotide sequences and chromosome synteny.</title>
        <authorList>
            <person name="Kobayashi Y."/>
            <person name="Kayamori A."/>
            <person name="Aoki K."/>
            <person name="Shiwa Y."/>
            <person name="Matsutani M."/>
            <person name="Fujita N."/>
            <person name="Sugita T."/>
            <person name="Iwasaki W."/>
            <person name="Tanaka N."/>
            <person name="Takashima M."/>
        </authorList>
    </citation>
    <scope>NUCLEOTIDE SEQUENCE</scope>
    <source>
        <strain evidence="13">HIS019</strain>
    </source>
</reference>
<feature type="transmembrane region" description="Helical" evidence="11">
    <location>
        <begin position="84"/>
        <end position="106"/>
    </location>
</feature>
<dbReference type="InterPro" id="IPR008271">
    <property type="entry name" value="Ser/Thr_kinase_AS"/>
</dbReference>
<evidence type="ECO:0000256" key="4">
    <source>
        <dbReference type="ARBA" id="ARBA00022801"/>
    </source>
</evidence>
<dbReference type="GO" id="GO:0000324">
    <property type="term" value="C:fungal-type vacuole"/>
    <property type="evidence" value="ECO:0007669"/>
    <property type="project" value="TreeGrafter"/>
</dbReference>
<dbReference type="Pfam" id="PF00723">
    <property type="entry name" value="Glyco_hydro_15"/>
    <property type="match status" value="1"/>
</dbReference>
<sequence>MRKHRRARFWLAGHGEDIESVYPTVVHRDTWATERASRSINAMSEADWVAAFARNRRYEKELLPPPPRFITTDQGESRCPWTCLVLLVLLVSGAVLAPLILGGLPLPSQIRGFKPSRPTHPTLPYSPSTAKLDKWIQDEAQFAYKRVLDNIGPVAGVPDGVVIASPSTGADDEPDYFYTWTRDAALTISSLLSQFLPESYLIPWDARWSSDAPLQRAHKASHPLLEGLVRSYATFQARIQSNPNPSGDLWTGGLSEPKFDVSGSAFTGSWGRPQRDGPALRALALIPYAHWLLDRGFPTDLAYVRESLYDPDSLRRPGSVVKNDLEEVANSWYKASFDLWEEVDAHHLWTDAVARRALQAGAGLAARLGDNHASAFYADQAERVGQQIRSYHNGEWRATDHPGPRTGLDAAILLASLHTGGGNEIEDLDPSHPSILDTLGSYVLSFEGLYPQNTGNWTDGWLVGRYAEDIYDGVGFTGGNPWYITTFAVATTLYRAQRALAETGEVTEAAIWADLGVQGQGLERSLAALGRVADAFIIKAARTMPGGRMSEQIGPEGQRGARDLTWSYAAFLELQRAREAGRKALTEASISMDHAAPQNGQRPRLASPAASFFAAVNAGQSFHGARPPAGAPASKASDEQHDASHHQLGRSQSMKNPPRSDGPLSFAAAGAGLQSPPSSESAYIPPAAARHPLFSHHARPPPPMHPWSPALSYKSDPGPVPPITIDPNCPPSPGSTVSSAFSPASAFLQAFSSVSSGPSELACDAQGARVLDYTLGKVLARGGFSTVRSATHITTGKVFACKIVTRDDISDESGSAARFEDEIRIWQSLPSHPSILPLIEMKRTDYATFMIMPLLQGSLLDILRIEGGSESTARKWFPGCVVAVAALHEGFEGFRGHMMHGDLKLENFLVDTAGHVYVGDFGMSHIIDDQHPKRGPSPANRPSNLPAHLQARGRLVSAPDSPRNPSASPARRRDTLATSEVIKPVNQPCPSASLPYASPELLNAPPSRPALSQDIWALGIILHALLTGRLPFNDSFDPRLQMKILRGNWEDPYVSHEWLEVLHGTLTRDPTRRWDIRRVCECDAVTGWREVRTKSRSRSRARISDHGRRSVSDSPMHPHHEGARRGRSRSRPSSHMRHESHEDRGQFLHTQDGHRSRSQSGPRKPGTPSRPGSMRMAHPEALAAELDGMMITRGRSAQREHRTPGSSAGSGERAAGTASRSPSSRPARPLSGAEQRRGRSIAREVAVPGTAGWWEAQAAHARYEGTPPGSGIPSGVHSGAHTPPRDASSRPPTLGFELDVVDENAPARGRAGAGGRGPSRSKSRGRPDRI</sequence>
<feature type="region of interest" description="Disordered" evidence="10">
    <location>
        <begin position="1264"/>
        <end position="1330"/>
    </location>
</feature>
<dbReference type="GO" id="GO:0005524">
    <property type="term" value="F:ATP binding"/>
    <property type="evidence" value="ECO:0007669"/>
    <property type="project" value="InterPro"/>
</dbReference>
<proteinExistence type="inferred from homology"/>
<keyword evidence="4" id="KW-0378">Hydrolase</keyword>
<evidence type="ECO:0000256" key="3">
    <source>
        <dbReference type="ARBA" id="ARBA00012593"/>
    </source>
</evidence>
<keyword evidence="14" id="KW-1185">Reference proteome</keyword>
<comment type="similarity">
    <text evidence="2">Belongs to the glycosyl hydrolase 15 family.</text>
</comment>
<evidence type="ECO:0000256" key="10">
    <source>
        <dbReference type="SAM" id="MobiDB-lite"/>
    </source>
</evidence>
<dbReference type="InterPro" id="IPR008928">
    <property type="entry name" value="6-hairpin_glycosidase_sf"/>
</dbReference>
<feature type="region of interest" description="Disordered" evidence="10">
    <location>
        <begin position="955"/>
        <end position="989"/>
    </location>
</feature>
<evidence type="ECO:0000256" key="1">
    <source>
        <dbReference type="ARBA" id="ARBA00001863"/>
    </source>
</evidence>
<evidence type="ECO:0000259" key="12">
    <source>
        <dbReference type="PROSITE" id="PS50011"/>
    </source>
</evidence>
<dbReference type="Proteomes" id="UP001233271">
    <property type="component" value="Chromosome 2"/>
</dbReference>
<dbReference type="Pfam" id="PF00069">
    <property type="entry name" value="Pkinase"/>
    <property type="match status" value="2"/>
</dbReference>
<keyword evidence="7" id="KW-0624">Polysaccharide degradation</keyword>
<dbReference type="InterPro" id="IPR000719">
    <property type="entry name" value="Prot_kinase_dom"/>
</dbReference>
<gene>
    <name evidence="13" type="ORF">CcaverHIS019_0206900</name>
</gene>
<dbReference type="InterPro" id="IPR011009">
    <property type="entry name" value="Kinase-like_dom_sf"/>
</dbReference>
<feature type="compositionally biased region" description="Basic and acidic residues" evidence="10">
    <location>
        <begin position="1102"/>
        <end position="1124"/>
    </location>
</feature>
<organism evidence="13 14">
    <name type="scientific">Cutaneotrichosporon cavernicola</name>
    <dbReference type="NCBI Taxonomy" id="279322"/>
    <lineage>
        <taxon>Eukaryota</taxon>
        <taxon>Fungi</taxon>
        <taxon>Dikarya</taxon>
        <taxon>Basidiomycota</taxon>
        <taxon>Agaricomycotina</taxon>
        <taxon>Tremellomycetes</taxon>
        <taxon>Trichosporonales</taxon>
        <taxon>Trichosporonaceae</taxon>
        <taxon>Cutaneotrichosporon</taxon>
    </lineage>
</organism>
<feature type="domain" description="Protein kinase" evidence="12">
    <location>
        <begin position="773"/>
        <end position="1086"/>
    </location>
</feature>
<protein>
    <recommendedName>
        <fullName evidence="3">glucan 1,4-alpha-glucosidase</fullName>
        <ecNumber evidence="3">3.2.1.3</ecNumber>
    </recommendedName>
    <alternativeName>
        <fullName evidence="9">1,4-alpha-D-glucan glucohydrolase</fullName>
    </alternativeName>
    <alternativeName>
        <fullName evidence="8">Glucan 1,4-alpha-glucosidase</fullName>
    </alternativeName>
</protein>
<feature type="region of interest" description="Disordered" evidence="10">
    <location>
        <begin position="1195"/>
        <end position="1241"/>
    </location>
</feature>
<evidence type="ECO:0000256" key="6">
    <source>
        <dbReference type="ARBA" id="ARBA00023295"/>
    </source>
</evidence>
<dbReference type="InterPro" id="IPR011613">
    <property type="entry name" value="GH15-like"/>
</dbReference>
<feature type="compositionally biased region" description="Basic and acidic residues" evidence="10">
    <location>
        <begin position="1136"/>
        <end position="1155"/>
    </location>
</feature>
<dbReference type="Gene3D" id="1.50.10.10">
    <property type="match status" value="1"/>
</dbReference>
<accession>A0AA48IIJ0</accession>
<evidence type="ECO:0000256" key="9">
    <source>
        <dbReference type="ARBA" id="ARBA00033473"/>
    </source>
</evidence>
<dbReference type="PANTHER" id="PTHR31616">
    <property type="entry name" value="TREHALASE"/>
    <property type="match status" value="1"/>
</dbReference>
<keyword evidence="11" id="KW-1133">Transmembrane helix</keyword>
<evidence type="ECO:0000256" key="11">
    <source>
        <dbReference type="SAM" id="Phobius"/>
    </source>
</evidence>
<name>A0AA48IIJ0_9TREE</name>
<dbReference type="GO" id="GO:0004672">
    <property type="term" value="F:protein kinase activity"/>
    <property type="evidence" value="ECO:0007669"/>
    <property type="project" value="InterPro"/>
</dbReference>
<dbReference type="PROSITE" id="PS50011">
    <property type="entry name" value="PROTEIN_KINASE_DOM"/>
    <property type="match status" value="1"/>
</dbReference>
<evidence type="ECO:0000256" key="7">
    <source>
        <dbReference type="ARBA" id="ARBA00023326"/>
    </source>
</evidence>
<feature type="region of interest" description="Disordered" evidence="10">
    <location>
        <begin position="621"/>
        <end position="684"/>
    </location>
</feature>